<dbReference type="eggNOG" id="COG1070">
    <property type="taxonomic scope" value="Bacteria"/>
</dbReference>
<dbReference type="CDD" id="cd07772">
    <property type="entry name" value="ASKHA_NBD_FGGY_NaCK-like"/>
    <property type="match status" value="1"/>
</dbReference>
<dbReference type="InterPro" id="IPR043129">
    <property type="entry name" value="ATPase_NBD"/>
</dbReference>
<comment type="similarity">
    <text evidence="1">Belongs to the FGGY kinase family.</text>
</comment>
<dbReference type="PANTHER" id="PTHR43095:SF5">
    <property type="entry name" value="XYLULOSE KINASE"/>
    <property type="match status" value="1"/>
</dbReference>
<reference evidence="6 7" key="1">
    <citation type="submission" date="2008-03" db="EMBL/GenBank/DDBJ databases">
        <title>Complete sequence of Leptothrix cholodnii SP-6.</title>
        <authorList>
            <consortium name="US DOE Joint Genome Institute"/>
            <person name="Copeland A."/>
            <person name="Lucas S."/>
            <person name="Lapidus A."/>
            <person name="Glavina del Rio T."/>
            <person name="Dalin E."/>
            <person name="Tice H."/>
            <person name="Bruce D."/>
            <person name="Goodwin L."/>
            <person name="Pitluck S."/>
            <person name="Chertkov O."/>
            <person name="Brettin T."/>
            <person name="Detter J.C."/>
            <person name="Han C."/>
            <person name="Kuske C.R."/>
            <person name="Schmutz J."/>
            <person name="Larimer F."/>
            <person name="Land M."/>
            <person name="Hauser L."/>
            <person name="Kyrpides N."/>
            <person name="Lykidis A."/>
            <person name="Emerson D."/>
            <person name="Richardson P."/>
        </authorList>
    </citation>
    <scope>NUCLEOTIDE SEQUENCE [LARGE SCALE GENOMIC DNA]</scope>
    <source>
        <strain evidence="7">ATCC 51168 / LMG 8142 / SP-6</strain>
    </source>
</reference>
<dbReference type="InterPro" id="IPR050406">
    <property type="entry name" value="FGGY_Carb_Kinase"/>
</dbReference>
<feature type="domain" description="Carbohydrate kinase FGGY C-terminal" evidence="5">
    <location>
        <begin position="258"/>
        <end position="445"/>
    </location>
</feature>
<keyword evidence="2" id="KW-0808">Transferase</keyword>
<dbReference type="RefSeq" id="WP_012347233.1">
    <property type="nucleotide sequence ID" value="NC_010524.1"/>
</dbReference>
<dbReference type="HOGENOM" id="CLU_034535_0_0_4"/>
<keyword evidence="3 6" id="KW-0418">Kinase</keyword>
<dbReference type="PANTHER" id="PTHR43095">
    <property type="entry name" value="SUGAR KINASE"/>
    <property type="match status" value="1"/>
</dbReference>
<sequence>MQDKDACTLVLDIGKSNAKLVLIDAAGEVIARAQRANESVAPGESRWQGEALPYRALGVDALQAWLLQAIPELPQRERIARISVTTHGAAFCALGEDGLLIAPIDYEWDGYGDERAAFEAESDPFTHTGSPHLPQGLNAGLQLHWLQRQLPDAWWQIRCWLPYPQYWAWWFSGVAASEVSSLGCHTGLWSPQRGGFSDWAQRRGIATLFAPVRPAWDVLGPLRPALARSLGLAETVEVHCGSHDSNACLARYLCHSPDATVLSTGTWTIAMAAGAPADMLDAGRDQLVNVAVDGAPVPTARFMGGREFAALCAGADPALATAEALQQVLDEGWLAQPGFAASGGPFVGREGLITRHGEVCTAGPLAVPAPLRPALAALYCAEVSAHLLQQIGAPAATAAPVVLEGPMAHDEAFCVALAALLAPGGVSLALDPLEGTARGAWLLARWPQASRWQGRTAGLPAPEAGLIDRIAAHARAACGDAVK</sequence>
<dbReference type="Proteomes" id="UP000001693">
    <property type="component" value="Chromosome"/>
</dbReference>
<proteinExistence type="inferred from homology"/>
<evidence type="ECO:0000256" key="2">
    <source>
        <dbReference type="ARBA" id="ARBA00022679"/>
    </source>
</evidence>
<protein>
    <submittedName>
        <fullName evidence="6">Carbohydrate kinase FGGY</fullName>
    </submittedName>
</protein>
<dbReference type="OrthoDB" id="9799608at2"/>
<organism evidence="6 7">
    <name type="scientific">Leptothrix cholodnii (strain ATCC 51168 / LMG 8142 / SP-6)</name>
    <name type="common">Leptothrix discophora (strain SP-6)</name>
    <dbReference type="NCBI Taxonomy" id="395495"/>
    <lineage>
        <taxon>Bacteria</taxon>
        <taxon>Pseudomonadati</taxon>
        <taxon>Pseudomonadota</taxon>
        <taxon>Betaproteobacteria</taxon>
        <taxon>Burkholderiales</taxon>
        <taxon>Sphaerotilaceae</taxon>
        <taxon>Leptothrix</taxon>
    </lineage>
</organism>
<dbReference type="InterPro" id="IPR049382">
    <property type="entry name" value="FGGY_C_2"/>
</dbReference>
<keyword evidence="7" id="KW-1185">Reference proteome</keyword>
<gene>
    <name evidence="6" type="ordered locus">Lcho_2207</name>
</gene>
<dbReference type="KEGG" id="lch:Lcho_2207"/>
<dbReference type="STRING" id="395495.Lcho_2207"/>
<dbReference type="EMBL" id="CP001013">
    <property type="protein sequence ID" value="ACB34473.1"/>
    <property type="molecule type" value="Genomic_DNA"/>
</dbReference>
<dbReference type="AlphaFoldDB" id="B1Y3E5"/>
<evidence type="ECO:0000313" key="7">
    <source>
        <dbReference type="Proteomes" id="UP000001693"/>
    </source>
</evidence>
<dbReference type="InterPro" id="IPR018484">
    <property type="entry name" value="FGGY_N"/>
</dbReference>
<evidence type="ECO:0000256" key="3">
    <source>
        <dbReference type="ARBA" id="ARBA00022777"/>
    </source>
</evidence>
<evidence type="ECO:0000256" key="1">
    <source>
        <dbReference type="ARBA" id="ARBA00009156"/>
    </source>
</evidence>
<evidence type="ECO:0000259" key="4">
    <source>
        <dbReference type="Pfam" id="PF00370"/>
    </source>
</evidence>
<dbReference type="Gene3D" id="3.30.420.40">
    <property type="match status" value="2"/>
</dbReference>
<dbReference type="Pfam" id="PF00370">
    <property type="entry name" value="FGGY_N"/>
    <property type="match status" value="1"/>
</dbReference>
<dbReference type="GO" id="GO:0016301">
    <property type="term" value="F:kinase activity"/>
    <property type="evidence" value="ECO:0007669"/>
    <property type="project" value="UniProtKB-KW"/>
</dbReference>
<evidence type="ECO:0000259" key="5">
    <source>
        <dbReference type="Pfam" id="PF21546"/>
    </source>
</evidence>
<dbReference type="GO" id="GO:0005975">
    <property type="term" value="P:carbohydrate metabolic process"/>
    <property type="evidence" value="ECO:0007669"/>
    <property type="project" value="InterPro"/>
</dbReference>
<name>B1Y3E5_LEPCP</name>
<dbReference type="SUPFAM" id="SSF53067">
    <property type="entry name" value="Actin-like ATPase domain"/>
    <property type="match status" value="2"/>
</dbReference>
<dbReference type="Pfam" id="PF21546">
    <property type="entry name" value="FGGY_C_2"/>
    <property type="match status" value="1"/>
</dbReference>
<evidence type="ECO:0000313" key="6">
    <source>
        <dbReference type="EMBL" id="ACB34473.1"/>
    </source>
</evidence>
<accession>B1Y3E5</accession>
<feature type="domain" description="Carbohydrate kinase FGGY N-terminal" evidence="4">
    <location>
        <begin position="8"/>
        <end position="247"/>
    </location>
</feature>